<accession>A0A160SY67</accession>
<name>A0A160SY67_9CHLR</name>
<gene>
    <name evidence="1" type="ORF">CFX0092_A0305</name>
</gene>
<evidence type="ECO:0000313" key="1">
    <source>
        <dbReference type="EMBL" id="CUS02186.2"/>
    </source>
</evidence>
<reference evidence="1" key="1">
    <citation type="submission" date="2016-01" db="EMBL/GenBank/DDBJ databases">
        <authorList>
            <person name="Mcilroy J.S."/>
            <person name="Karst M S."/>
            <person name="Albertsen M."/>
        </authorList>
    </citation>
    <scope>NUCLEOTIDE SEQUENCE</scope>
    <source>
        <strain evidence="1">Cfx-K</strain>
    </source>
</reference>
<dbReference type="AlphaFoldDB" id="A0A160SY67"/>
<dbReference type="Proteomes" id="UP000215027">
    <property type="component" value="Chromosome I"/>
</dbReference>
<dbReference type="EMBL" id="LN890655">
    <property type="protein sequence ID" value="CUS02186.2"/>
    <property type="molecule type" value="Genomic_DNA"/>
</dbReference>
<evidence type="ECO:0000313" key="2">
    <source>
        <dbReference type="Proteomes" id="UP000215027"/>
    </source>
</evidence>
<keyword evidence="2" id="KW-1185">Reference proteome</keyword>
<sequence>MGTLYGRLVNLNWGFGERVVGHAARQTTRSPPTVGERTWLSAPKANARSTCRAGNISGT</sequence>
<dbReference type="KEGG" id="pbf:CFX0092_A0305"/>
<proteinExistence type="predicted"/>
<organism evidence="1 2">
    <name type="scientific">Candidatus Promineifilum breve</name>
    <dbReference type="NCBI Taxonomy" id="1806508"/>
    <lineage>
        <taxon>Bacteria</taxon>
        <taxon>Bacillati</taxon>
        <taxon>Chloroflexota</taxon>
        <taxon>Ardenticatenia</taxon>
        <taxon>Candidatus Promineifilales</taxon>
        <taxon>Candidatus Promineifilaceae</taxon>
        <taxon>Candidatus Promineifilum</taxon>
    </lineage>
</organism>
<protein>
    <submittedName>
        <fullName evidence="1">Uncharacterized protein</fullName>
    </submittedName>
</protein>